<dbReference type="OrthoDB" id="7943907at2"/>
<keyword evidence="12" id="KW-1015">Disulfide bond</keyword>
<keyword evidence="7" id="KW-0256">Endoplasmic reticulum</keyword>
<evidence type="ECO:0000313" key="17">
    <source>
        <dbReference type="Proteomes" id="UP000252023"/>
    </source>
</evidence>
<evidence type="ECO:0000256" key="6">
    <source>
        <dbReference type="ARBA" id="ARBA00022723"/>
    </source>
</evidence>
<keyword evidence="8" id="KW-0735">Signal-anchor</keyword>
<name>A0A344PM91_9RHOB</name>
<evidence type="ECO:0000256" key="3">
    <source>
        <dbReference type="ARBA" id="ARBA00022676"/>
    </source>
</evidence>
<dbReference type="GO" id="GO:0046872">
    <property type="term" value="F:metal ion binding"/>
    <property type="evidence" value="ECO:0007669"/>
    <property type="project" value="UniProtKB-KW"/>
</dbReference>
<reference evidence="17" key="1">
    <citation type="submission" date="2018-07" db="EMBL/GenBank/DDBJ databases">
        <title>Genome sequencing of Paracoccus sp. SC2-6.</title>
        <authorList>
            <person name="Heo J."/>
            <person name="Kim S.-J."/>
            <person name="Kwon S.-W."/>
        </authorList>
    </citation>
    <scope>NUCLEOTIDE SEQUENCE [LARGE SCALE GENOMIC DNA]</scope>
    <source>
        <strain evidence="17">SC2-6</strain>
    </source>
</reference>
<evidence type="ECO:0000256" key="14">
    <source>
        <dbReference type="ARBA" id="ARBA00042865"/>
    </source>
</evidence>
<dbReference type="PANTHER" id="PTHR46025">
    <property type="entry name" value="XYLOSYLTRANSFERASE OXT"/>
    <property type="match status" value="1"/>
</dbReference>
<evidence type="ECO:0000256" key="12">
    <source>
        <dbReference type="ARBA" id="ARBA00023157"/>
    </source>
</evidence>
<keyword evidence="11" id="KW-0472">Membrane</keyword>
<protein>
    <recommendedName>
        <fullName evidence="14">Peptide O-xylosyltransferase</fullName>
    </recommendedName>
</protein>
<proteinExistence type="predicted"/>
<keyword evidence="6" id="KW-0479">Metal-binding</keyword>
<organism evidence="16 17">
    <name type="scientific">Paracoccus suum</name>
    <dbReference type="NCBI Taxonomy" id="2259340"/>
    <lineage>
        <taxon>Bacteria</taxon>
        <taxon>Pseudomonadati</taxon>
        <taxon>Pseudomonadota</taxon>
        <taxon>Alphaproteobacteria</taxon>
        <taxon>Rhodobacterales</taxon>
        <taxon>Paracoccaceae</taxon>
        <taxon>Paracoccus</taxon>
    </lineage>
</organism>
<dbReference type="Pfam" id="PF19350">
    <property type="entry name" value="DUF5928"/>
    <property type="match status" value="1"/>
</dbReference>
<dbReference type="Pfam" id="PF02485">
    <property type="entry name" value="Branch"/>
    <property type="match status" value="1"/>
</dbReference>
<evidence type="ECO:0000256" key="4">
    <source>
        <dbReference type="ARBA" id="ARBA00022679"/>
    </source>
</evidence>
<gene>
    <name evidence="16" type="ORF">DRW48_13125</name>
</gene>
<dbReference type="AlphaFoldDB" id="A0A344PM91"/>
<accession>A0A344PM91</accession>
<evidence type="ECO:0000256" key="7">
    <source>
        <dbReference type="ARBA" id="ARBA00022824"/>
    </source>
</evidence>
<keyword evidence="17" id="KW-1185">Reference proteome</keyword>
<feature type="domain" description="DUF5928" evidence="15">
    <location>
        <begin position="270"/>
        <end position="526"/>
    </location>
</feature>
<evidence type="ECO:0000259" key="15">
    <source>
        <dbReference type="Pfam" id="PF19350"/>
    </source>
</evidence>
<dbReference type="KEGG" id="pars:DRW48_13125"/>
<keyword evidence="3" id="KW-0328">Glycosyltransferase</keyword>
<keyword evidence="4 16" id="KW-0808">Transferase</keyword>
<evidence type="ECO:0000256" key="8">
    <source>
        <dbReference type="ARBA" id="ARBA00022968"/>
    </source>
</evidence>
<dbReference type="RefSeq" id="WP_114076813.1">
    <property type="nucleotide sequence ID" value="NZ_CP030918.1"/>
</dbReference>
<evidence type="ECO:0000256" key="11">
    <source>
        <dbReference type="ARBA" id="ARBA00023136"/>
    </source>
</evidence>
<keyword evidence="10" id="KW-0333">Golgi apparatus</keyword>
<evidence type="ECO:0000256" key="13">
    <source>
        <dbReference type="ARBA" id="ARBA00023180"/>
    </source>
</evidence>
<evidence type="ECO:0000256" key="5">
    <source>
        <dbReference type="ARBA" id="ARBA00022692"/>
    </source>
</evidence>
<dbReference type="InterPro" id="IPR045972">
    <property type="entry name" value="DUF5928"/>
</dbReference>
<dbReference type="PANTHER" id="PTHR46025:SF3">
    <property type="entry name" value="XYLOSYLTRANSFERASE OXT"/>
    <property type="match status" value="1"/>
</dbReference>
<dbReference type="Proteomes" id="UP000252023">
    <property type="component" value="Chromosome"/>
</dbReference>
<sequence length="526" mass="59867">MAKIAFILLAHKDPDGVIAQAQRLTATGDFVAIHFDRRAPAAAFTAIKAALQGNQRVTFAARRHRCGWGAWSLVAATLEAVRAAVTAFPTATHFYMLSGDCLPIKSAEYVHDFLDKDDADYIESFDFFTSNWIKTGFRGERLHYRHWFNERTQSRLFYLSYEIQRRLKITRPVPKGIQVMIGSQWWCLRRQTIEKILGFCEERPDIVGFFKTTWIPDETFFQTLVPHLVARDQIRRRTLTFLMFSDYGMPVSFYDDHHDLLLGQDYLFARKISPQALDLRARLGALWAEKGRTFTITGEATALFDFLVSRGRVGRRFGGRFWERDQDLRRSHQLLMVVCKKWHVAKRLTAAIREGAGLAAVDYLFNEEDAGLPDLGGIEKSLGKRQRHRRALIRLLFQQLERRRLVICVDPHGAGMIADFISDRIETRVLLIETRLDVDYLRGHILRTGLAGAAPQPAAVERLLPMVRGELEQEVERVRDVAGDRLLTLDQDASAGHNAAQLGLFLGVETDEAAGILARVPGLFDD</sequence>
<evidence type="ECO:0000256" key="2">
    <source>
        <dbReference type="ARBA" id="ARBA00004648"/>
    </source>
</evidence>
<keyword evidence="5" id="KW-0812">Transmembrane</keyword>
<evidence type="ECO:0000313" key="16">
    <source>
        <dbReference type="EMBL" id="AXC50496.1"/>
    </source>
</evidence>
<evidence type="ECO:0000256" key="1">
    <source>
        <dbReference type="ARBA" id="ARBA00004323"/>
    </source>
</evidence>
<dbReference type="GO" id="GO:0030166">
    <property type="term" value="P:proteoglycan biosynthetic process"/>
    <property type="evidence" value="ECO:0007669"/>
    <property type="project" value="InterPro"/>
</dbReference>
<dbReference type="EMBL" id="CP030918">
    <property type="protein sequence ID" value="AXC50496.1"/>
    <property type="molecule type" value="Genomic_DNA"/>
</dbReference>
<keyword evidence="9" id="KW-1133">Transmembrane helix</keyword>
<comment type="subcellular location">
    <subcellularLocation>
        <location evidence="2">Endoplasmic reticulum membrane</location>
        <topology evidence="2">Single-pass type II membrane protein</topology>
    </subcellularLocation>
    <subcellularLocation>
        <location evidence="1">Golgi apparatus membrane</location>
        <topology evidence="1">Single-pass type II membrane protein</topology>
    </subcellularLocation>
</comment>
<dbReference type="GO" id="GO:0016020">
    <property type="term" value="C:membrane"/>
    <property type="evidence" value="ECO:0007669"/>
    <property type="project" value="InterPro"/>
</dbReference>
<dbReference type="InterPro" id="IPR043538">
    <property type="entry name" value="XYLT"/>
</dbReference>
<evidence type="ECO:0000256" key="10">
    <source>
        <dbReference type="ARBA" id="ARBA00023034"/>
    </source>
</evidence>
<evidence type="ECO:0000256" key="9">
    <source>
        <dbReference type="ARBA" id="ARBA00022989"/>
    </source>
</evidence>
<dbReference type="InterPro" id="IPR003406">
    <property type="entry name" value="Glyco_trans_14"/>
</dbReference>
<dbReference type="GO" id="GO:0030158">
    <property type="term" value="F:protein xylosyltransferase activity"/>
    <property type="evidence" value="ECO:0007669"/>
    <property type="project" value="InterPro"/>
</dbReference>
<keyword evidence="13" id="KW-0325">Glycoprotein</keyword>